<dbReference type="EnsemblPlants" id="AVESA.00010b.r2.5DG0936950.1">
    <property type="protein sequence ID" value="AVESA.00010b.r2.5DG0936950.1.CDS"/>
    <property type="gene ID" value="AVESA.00010b.r2.5DG0936950"/>
</dbReference>
<evidence type="ECO:0000313" key="2">
    <source>
        <dbReference type="Proteomes" id="UP001732700"/>
    </source>
</evidence>
<accession>A0ACD5Y9W0</accession>
<organism evidence="1 2">
    <name type="scientific">Avena sativa</name>
    <name type="common">Oat</name>
    <dbReference type="NCBI Taxonomy" id="4498"/>
    <lineage>
        <taxon>Eukaryota</taxon>
        <taxon>Viridiplantae</taxon>
        <taxon>Streptophyta</taxon>
        <taxon>Embryophyta</taxon>
        <taxon>Tracheophyta</taxon>
        <taxon>Spermatophyta</taxon>
        <taxon>Magnoliopsida</taxon>
        <taxon>Liliopsida</taxon>
        <taxon>Poales</taxon>
        <taxon>Poaceae</taxon>
        <taxon>BOP clade</taxon>
        <taxon>Pooideae</taxon>
        <taxon>Poodae</taxon>
        <taxon>Poeae</taxon>
        <taxon>Poeae Chloroplast Group 1 (Aveneae type)</taxon>
        <taxon>Aveninae</taxon>
        <taxon>Avena</taxon>
    </lineage>
</organism>
<dbReference type="Proteomes" id="UP001732700">
    <property type="component" value="Chromosome 5D"/>
</dbReference>
<keyword evidence="2" id="KW-1185">Reference proteome</keyword>
<sequence length="374" mass="41304">MAATSSTEESDLDLDLALAVELLSAPRVEYACARRLRHRMLLSYLSQEGFHPTFQSLVRQTDAHLCLEHLRRLVAEGLWGEALNYLGRFLPPGVSDDIEARPILLFLHSLWALANISSSARNQAVTPDMHRHDFTVCLTVSRNFNLRSILNLMLHSQKFSANLNWAVIRNKAASVACDLAHESPELSRRVLLPTDPATPQEMVPICPRRRRYVKPPPGRPSAHAITKLYLNKRRSLPSSNPQPGAKVDTQSLNQVADLIMECFNASVSLKLVPSSKKQDGLVAPFLKTKISSLTDPATNIGTSSVPNAGEPVSRPAKTSGILSAKVGGTVNTFQGTIMRKHPRTELSTVQEEPDMKRKRTCIKLATDLVPMKAD</sequence>
<name>A0ACD5Y9W0_AVESA</name>
<reference evidence="1" key="1">
    <citation type="submission" date="2021-05" db="EMBL/GenBank/DDBJ databases">
        <authorList>
            <person name="Scholz U."/>
            <person name="Mascher M."/>
            <person name="Fiebig A."/>
        </authorList>
    </citation>
    <scope>NUCLEOTIDE SEQUENCE [LARGE SCALE GENOMIC DNA]</scope>
</reference>
<reference evidence="1" key="2">
    <citation type="submission" date="2025-09" db="UniProtKB">
        <authorList>
            <consortium name="EnsemblPlants"/>
        </authorList>
    </citation>
    <scope>IDENTIFICATION</scope>
</reference>
<proteinExistence type="predicted"/>
<evidence type="ECO:0000313" key="1">
    <source>
        <dbReference type="EnsemblPlants" id="AVESA.00010b.r2.5DG0936950.1.CDS"/>
    </source>
</evidence>
<protein>
    <submittedName>
        <fullName evidence="1">Uncharacterized protein</fullName>
    </submittedName>
</protein>